<reference evidence="2 3" key="1">
    <citation type="journal article" date="2023" name="Mol. Biol. Evol.">
        <title>Genomics of Secondarily Temperate Adaptation in the Only Non-Antarctic Icefish.</title>
        <authorList>
            <person name="Rivera-Colon A.G."/>
            <person name="Rayamajhi N."/>
            <person name="Minhas B.F."/>
            <person name="Madrigal G."/>
            <person name="Bilyk K.T."/>
            <person name="Yoon V."/>
            <person name="Hune M."/>
            <person name="Gregory S."/>
            <person name="Cheng C.H.C."/>
            <person name="Catchen J.M."/>
        </authorList>
    </citation>
    <scope>NUCLEOTIDE SEQUENCE [LARGE SCALE GENOMIC DNA]</scope>
    <source>
        <tissue evidence="2">White muscle</tissue>
    </source>
</reference>
<feature type="signal peptide" evidence="1">
    <location>
        <begin position="1"/>
        <end position="23"/>
    </location>
</feature>
<dbReference type="EMBL" id="JAURVH010001515">
    <property type="protein sequence ID" value="KAK5933047.1"/>
    <property type="molecule type" value="Genomic_DNA"/>
</dbReference>
<evidence type="ECO:0000313" key="2">
    <source>
        <dbReference type="EMBL" id="KAK5933047.1"/>
    </source>
</evidence>
<keyword evidence="3" id="KW-1185">Reference proteome</keyword>
<evidence type="ECO:0008006" key="4">
    <source>
        <dbReference type="Google" id="ProtNLM"/>
    </source>
</evidence>
<keyword evidence="1" id="KW-0732">Signal</keyword>
<gene>
    <name evidence="2" type="ORF">CgunFtcFv8_004705</name>
</gene>
<protein>
    <recommendedName>
        <fullName evidence="4">Secreted protein</fullName>
    </recommendedName>
</protein>
<accession>A0AAN8E4Q0</accession>
<dbReference type="Proteomes" id="UP001331515">
    <property type="component" value="Unassembled WGS sequence"/>
</dbReference>
<sequence length="105" mass="11142">MLLQSYTTLKLLLCSSAFSTRLALKCFTHINPGHCQGTLLISLSVPAYATPTDSVGGCGGLWASGAAANIYSQGFIRSELTGNIKLLPLTLQSVVTPTVWMFAPH</sequence>
<name>A0AAN8E4Q0_CHAGU</name>
<evidence type="ECO:0000313" key="3">
    <source>
        <dbReference type="Proteomes" id="UP001331515"/>
    </source>
</evidence>
<dbReference type="AlphaFoldDB" id="A0AAN8E4Q0"/>
<proteinExistence type="predicted"/>
<organism evidence="2 3">
    <name type="scientific">Champsocephalus gunnari</name>
    <name type="common">Mackerel icefish</name>
    <dbReference type="NCBI Taxonomy" id="52237"/>
    <lineage>
        <taxon>Eukaryota</taxon>
        <taxon>Metazoa</taxon>
        <taxon>Chordata</taxon>
        <taxon>Craniata</taxon>
        <taxon>Vertebrata</taxon>
        <taxon>Euteleostomi</taxon>
        <taxon>Actinopterygii</taxon>
        <taxon>Neopterygii</taxon>
        <taxon>Teleostei</taxon>
        <taxon>Neoteleostei</taxon>
        <taxon>Acanthomorphata</taxon>
        <taxon>Eupercaria</taxon>
        <taxon>Perciformes</taxon>
        <taxon>Notothenioidei</taxon>
        <taxon>Channichthyidae</taxon>
        <taxon>Champsocephalus</taxon>
    </lineage>
</organism>
<evidence type="ECO:0000256" key="1">
    <source>
        <dbReference type="SAM" id="SignalP"/>
    </source>
</evidence>
<feature type="chain" id="PRO_5042933152" description="Secreted protein" evidence="1">
    <location>
        <begin position="24"/>
        <end position="105"/>
    </location>
</feature>
<comment type="caution">
    <text evidence="2">The sequence shown here is derived from an EMBL/GenBank/DDBJ whole genome shotgun (WGS) entry which is preliminary data.</text>
</comment>